<evidence type="ECO:0000313" key="2">
    <source>
        <dbReference type="Proteomes" id="UP000054477"/>
    </source>
</evidence>
<evidence type="ECO:0000313" key="1">
    <source>
        <dbReference type="EMBL" id="KIJ95064.1"/>
    </source>
</evidence>
<dbReference type="EMBL" id="KN838768">
    <property type="protein sequence ID" value="KIJ95064.1"/>
    <property type="molecule type" value="Genomic_DNA"/>
</dbReference>
<dbReference type="Proteomes" id="UP000054477">
    <property type="component" value="Unassembled WGS sequence"/>
</dbReference>
<dbReference type="OrthoDB" id="3246013at2759"/>
<dbReference type="AlphaFoldDB" id="A0A0C9WJP7"/>
<keyword evidence="2" id="KW-1185">Reference proteome</keyword>
<sequence>MLQEAFNKLLLTQLSTRKPPGFCAIHLDHTLTALQTAIQKFHTHHEIFRTSGGRHTGFNLPQQHSRVHFIHQIQEFGAPGGLCSSIMESHHITAVKRPWCRSNRYEALGQMLLTNEQLDKLLRALADFIEHEMLPPICHLPNLSYPLATMTMTLGSSMSS</sequence>
<protein>
    <submittedName>
        <fullName evidence="1">Uncharacterized protein</fullName>
    </submittedName>
</protein>
<organism evidence="1 2">
    <name type="scientific">Laccaria amethystina LaAM-08-1</name>
    <dbReference type="NCBI Taxonomy" id="1095629"/>
    <lineage>
        <taxon>Eukaryota</taxon>
        <taxon>Fungi</taxon>
        <taxon>Dikarya</taxon>
        <taxon>Basidiomycota</taxon>
        <taxon>Agaricomycotina</taxon>
        <taxon>Agaricomycetes</taxon>
        <taxon>Agaricomycetidae</taxon>
        <taxon>Agaricales</taxon>
        <taxon>Agaricineae</taxon>
        <taxon>Hydnangiaceae</taxon>
        <taxon>Laccaria</taxon>
    </lineage>
</organism>
<reference evidence="2" key="2">
    <citation type="submission" date="2015-01" db="EMBL/GenBank/DDBJ databases">
        <title>Evolutionary Origins and Diversification of the Mycorrhizal Mutualists.</title>
        <authorList>
            <consortium name="DOE Joint Genome Institute"/>
            <consortium name="Mycorrhizal Genomics Consortium"/>
            <person name="Kohler A."/>
            <person name="Kuo A."/>
            <person name="Nagy L.G."/>
            <person name="Floudas D."/>
            <person name="Copeland A."/>
            <person name="Barry K.W."/>
            <person name="Cichocki N."/>
            <person name="Veneault-Fourrey C."/>
            <person name="LaButti K."/>
            <person name="Lindquist E.A."/>
            <person name="Lipzen A."/>
            <person name="Lundell T."/>
            <person name="Morin E."/>
            <person name="Murat C."/>
            <person name="Riley R."/>
            <person name="Ohm R."/>
            <person name="Sun H."/>
            <person name="Tunlid A."/>
            <person name="Henrissat B."/>
            <person name="Grigoriev I.V."/>
            <person name="Hibbett D.S."/>
            <person name="Martin F."/>
        </authorList>
    </citation>
    <scope>NUCLEOTIDE SEQUENCE [LARGE SCALE GENOMIC DNA]</scope>
    <source>
        <strain evidence="2">LaAM-08-1</strain>
    </source>
</reference>
<dbReference type="HOGENOM" id="CLU_1652424_0_0_1"/>
<gene>
    <name evidence="1" type="ORF">K443DRAFT_11639</name>
</gene>
<accession>A0A0C9WJP7</accession>
<reference evidence="1 2" key="1">
    <citation type="submission" date="2014-04" db="EMBL/GenBank/DDBJ databases">
        <authorList>
            <consortium name="DOE Joint Genome Institute"/>
            <person name="Kuo A."/>
            <person name="Kohler A."/>
            <person name="Nagy L.G."/>
            <person name="Floudas D."/>
            <person name="Copeland A."/>
            <person name="Barry K.W."/>
            <person name="Cichocki N."/>
            <person name="Veneault-Fourrey C."/>
            <person name="LaButti K."/>
            <person name="Lindquist E.A."/>
            <person name="Lipzen A."/>
            <person name="Lundell T."/>
            <person name="Morin E."/>
            <person name="Murat C."/>
            <person name="Sun H."/>
            <person name="Tunlid A."/>
            <person name="Henrissat B."/>
            <person name="Grigoriev I.V."/>
            <person name="Hibbett D.S."/>
            <person name="Martin F."/>
            <person name="Nordberg H.P."/>
            <person name="Cantor M.N."/>
            <person name="Hua S.X."/>
        </authorList>
    </citation>
    <scope>NUCLEOTIDE SEQUENCE [LARGE SCALE GENOMIC DNA]</scope>
    <source>
        <strain evidence="1 2">LaAM-08-1</strain>
    </source>
</reference>
<name>A0A0C9WJP7_9AGAR</name>
<dbReference type="STRING" id="1095629.A0A0C9WJP7"/>
<proteinExistence type="predicted"/>